<evidence type="ECO:0000313" key="3">
    <source>
        <dbReference type="EMBL" id="QJB05034.1"/>
    </source>
</evidence>
<dbReference type="EMBL" id="MT143894">
    <property type="protein sequence ID" value="QJB05034.1"/>
    <property type="molecule type" value="Genomic_DNA"/>
</dbReference>
<dbReference type="Pfam" id="PF04383">
    <property type="entry name" value="KilA-N"/>
    <property type="match status" value="1"/>
</dbReference>
<sequence>MTNHIQSAIQVAGVRIRQDLEGRFRINDLHKAAGGEKRHSPNYWLENQQASELVSLLETTGIPVVSLPGRSGGTYVAKELVYAYAMWVSAEFHLHVIRTFDDLVTGRIAESEARQARQRARLEAPAMTDAIKYTRTSAGKQLAAYHFSNEFDLINRIALGQPAKSFRSLHGIAQDAPLRDFLTPCQIKCVEHLQRTNAALIEVGMSFEDRKAQLSRIYVQRHSRPLLAEVARMEF</sequence>
<feature type="domain" description="KilA-N" evidence="1">
    <location>
        <begin position="3"/>
        <end position="103"/>
    </location>
</feature>
<accession>A0A6M3MBU3</accession>
<evidence type="ECO:0000313" key="2">
    <source>
        <dbReference type="EMBL" id="QJB00876.1"/>
    </source>
</evidence>
<dbReference type="EMBL" id="MT143702">
    <property type="protein sequence ID" value="QJB00876.1"/>
    <property type="molecule type" value="Genomic_DNA"/>
</dbReference>
<reference evidence="3" key="1">
    <citation type="submission" date="2020-03" db="EMBL/GenBank/DDBJ databases">
        <title>The deep terrestrial virosphere.</title>
        <authorList>
            <person name="Holmfeldt K."/>
            <person name="Nilsson E."/>
            <person name="Simone D."/>
            <person name="Lopez-Fernandez M."/>
            <person name="Wu X."/>
            <person name="de Brujin I."/>
            <person name="Lundin D."/>
            <person name="Andersson A."/>
            <person name="Bertilsson S."/>
            <person name="Dopson M."/>
        </authorList>
    </citation>
    <scope>NUCLEOTIDE SEQUENCE</scope>
    <source>
        <strain evidence="2">MM171A00157</strain>
        <strain evidence="3">MM171B00143</strain>
    </source>
</reference>
<evidence type="ECO:0000259" key="1">
    <source>
        <dbReference type="PROSITE" id="PS51301"/>
    </source>
</evidence>
<organism evidence="3">
    <name type="scientific">viral metagenome</name>
    <dbReference type="NCBI Taxonomy" id="1070528"/>
    <lineage>
        <taxon>unclassified sequences</taxon>
        <taxon>metagenomes</taxon>
        <taxon>organismal metagenomes</taxon>
    </lineage>
</organism>
<dbReference type="InterPro" id="IPR018004">
    <property type="entry name" value="KilA/APSES_HTH"/>
</dbReference>
<dbReference type="InterPro" id="IPR017880">
    <property type="entry name" value="KilA_N"/>
</dbReference>
<gene>
    <name evidence="2" type="ORF">MM171A00157_0045</name>
    <name evidence="3" type="ORF">MM171B00143_0005</name>
</gene>
<dbReference type="AlphaFoldDB" id="A0A6M3MBU3"/>
<proteinExistence type="predicted"/>
<name>A0A6M3MBU3_9ZZZZ</name>
<protein>
    <submittedName>
        <fullName evidence="3">Putative KilA-N domain-containing protein</fullName>
    </submittedName>
</protein>
<dbReference type="SMART" id="SM01252">
    <property type="entry name" value="KilA-N"/>
    <property type="match status" value="1"/>
</dbReference>
<dbReference type="PROSITE" id="PS51301">
    <property type="entry name" value="KILA_N"/>
    <property type="match status" value="1"/>
</dbReference>